<dbReference type="EMBL" id="QJRG01000047">
    <property type="protein sequence ID" value="RWU21387.1"/>
    <property type="molecule type" value="Genomic_DNA"/>
</dbReference>
<dbReference type="AlphaFoldDB" id="A0A443ZQN1"/>
<reference evidence="5 6" key="1">
    <citation type="submission" date="2018-06" db="EMBL/GenBank/DDBJ databases">
        <title>Bacteria isolated from soil of Wuhan.</title>
        <authorList>
            <person name="Wei X."/>
            <person name="Chunhua H."/>
        </authorList>
    </citation>
    <scope>NUCLEOTIDE SEQUENCE [LARGE SCALE GENOMIC DNA]</scope>
    <source>
        <strain evidence="6">xwS2</strain>
    </source>
</reference>
<gene>
    <name evidence="5" type="ORF">DM813_19615</name>
</gene>
<name>A0A443ZQN1_9PSED</name>
<evidence type="ECO:0000256" key="3">
    <source>
        <dbReference type="ARBA" id="ARBA00022989"/>
    </source>
</evidence>
<dbReference type="Gene3D" id="3.40.50.1820">
    <property type="entry name" value="alpha/beta hydrolase"/>
    <property type="match status" value="1"/>
</dbReference>
<dbReference type="InterPro" id="IPR029058">
    <property type="entry name" value="AB_hydrolase_fold"/>
</dbReference>
<comment type="caution">
    <text evidence="5">The sequence shown here is derived from an EMBL/GenBank/DDBJ whole genome shotgun (WGS) entry which is preliminary data.</text>
</comment>
<dbReference type="SUPFAM" id="SSF53474">
    <property type="entry name" value="alpha/beta-Hydrolases"/>
    <property type="match status" value="1"/>
</dbReference>
<proteinExistence type="predicted"/>
<protein>
    <submittedName>
        <fullName evidence="5">DUF726 domain-containing protein</fullName>
    </submittedName>
</protein>
<dbReference type="RefSeq" id="WP_128324988.1">
    <property type="nucleotide sequence ID" value="NZ_QJRG01000047.1"/>
</dbReference>
<evidence type="ECO:0000313" key="5">
    <source>
        <dbReference type="EMBL" id="RWU21387.1"/>
    </source>
</evidence>
<dbReference type="GO" id="GO:0016020">
    <property type="term" value="C:membrane"/>
    <property type="evidence" value="ECO:0007669"/>
    <property type="project" value="UniProtKB-SubCell"/>
</dbReference>
<dbReference type="Pfam" id="PF05277">
    <property type="entry name" value="DUF726"/>
    <property type="match status" value="1"/>
</dbReference>
<evidence type="ECO:0000256" key="4">
    <source>
        <dbReference type="ARBA" id="ARBA00023136"/>
    </source>
</evidence>
<sequence length="499" mass="54919">MAKQQQSRGEASNRRFKFSTQRAVQATEANLFIHGYSAGHDLDDRQALSCSIPHELHAQLNIFAFWESSHFTRINATTKKLILAATRVHIAASLVALAADRVVHFAAIRNRAEEMGGVLFEQLRDYLSQHHPDVTRVNLIGHSLGGRVVVTALRNQPLMQAGLSPQIDNVLLMAAAVEVSSTDAAAMLHRIDGRLINAYSKADGVLLLNADETCLGRNEVKFFDNVHMEKFDHSDYWPKLRDVMQKAEFSVLADPGTSLGLRPENDFAKKDIHLYEVLSSSNSGLLEAAITHLKSSSWTSINDGEADRALAFTRELQSVSGHFLANFARGNGLRYSKVLMMLAEHYGLGSTLHHCAKVHEYEAVLLNHVFQHAFPEGHPLASATLEEVKALSQSDYLAAVDALAKRLTLGQCFQLAGEADKALESLPVEQGAIASDIAFADTLHTYWQSAVERLRSLEKQASRVLTNLGTAIKPGYSALIPAIAVVHYARLQLGDEYLI</sequence>
<keyword evidence="2" id="KW-0812">Transmembrane</keyword>
<keyword evidence="4" id="KW-0472">Membrane</keyword>
<keyword evidence="3" id="KW-1133">Transmembrane helix</keyword>
<dbReference type="Proteomes" id="UP000288983">
    <property type="component" value="Unassembled WGS sequence"/>
</dbReference>
<evidence type="ECO:0000313" key="6">
    <source>
        <dbReference type="Proteomes" id="UP000288983"/>
    </source>
</evidence>
<accession>A0A443ZQN1</accession>
<organism evidence="5 6">
    <name type="scientific">Pseudomonas alkylphenolica</name>
    <dbReference type="NCBI Taxonomy" id="237609"/>
    <lineage>
        <taxon>Bacteria</taxon>
        <taxon>Pseudomonadati</taxon>
        <taxon>Pseudomonadota</taxon>
        <taxon>Gammaproteobacteria</taxon>
        <taxon>Pseudomonadales</taxon>
        <taxon>Pseudomonadaceae</taxon>
        <taxon>Pseudomonas</taxon>
    </lineage>
</organism>
<comment type="subcellular location">
    <subcellularLocation>
        <location evidence="1">Membrane</location>
        <topology evidence="1">Multi-pass membrane protein</topology>
    </subcellularLocation>
</comment>
<evidence type="ECO:0000256" key="2">
    <source>
        <dbReference type="ARBA" id="ARBA00022692"/>
    </source>
</evidence>
<dbReference type="OrthoDB" id="7375852at2"/>
<dbReference type="InterPro" id="IPR007941">
    <property type="entry name" value="DUF726"/>
</dbReference>
<evidence type="ECO:0000256" key="1">
    <source>
        <dbReference type="ARBA" id="ARBA00004141"/>
    </source>
</evidence>